<feature type="transmembrane region" description="Helical" evidence="7">
    <location>
        <begin position="199"/>
        <end position="217"/>
    </location>
</feature>
<dbReference type="RefSeq" id="WP_025363349.1">
    <property type="nucleotide sequence ID" value="NZ_CP006681.1"/>
</dbReference>
<dbReference type="Gene3D" id="1.10.3720.10">
    <property type="entry name" value="MetI-like"/>
    <property type="match status" value="1"/>
</dbReference>
<dbReference type="KEGG" id="scq:SCULI_v1c07790"/>
<dbReference type="eggNOG" id="COG0601">
    <property type="taxonomic scope" value="Bacteria"/>
</dbReference>
<evidence type="ECO:0000313" key="9">
    <source>
        <dbReference type="EMBL" id="AHI53120.1"/>
    </source>
</evidence>
<dbReference type="Pfam" id="PF00528">
    <property type="entry name" value="BPD_transp_1"/>
    <property type="match status" value="1"/>
</dbReference>
<comment type="subcellular location">
    <subcellularLocation>
        <location evidence="1 7">Cell membrane</location>
        <topology evidence="1 7">Multi-pass membrane protein</topology>
    </subcellularLocation>
</comment>
<keyword evidence="5 7" id="KW-1133">Transmembrane helix</keyword>
<feature type="transmembrane region" description="Helical" evidence="7">
    <location>
        <begin position="65"/>
        <end position="83"/>
    </location>
</feature>
<gene>
    <name evidence="9" type="primary">oppB</name>
    <name evidence="9" type="ORF">SCULI_v1c07790</name>
</gene>
<dbReference type="SUPFAM" id="SSF161098">
    <property type="entry name" value="MetI-like"/>
    <property type="match status" value="1"/>
</dbReference>
<sequence length="406" mass="45357">MENNSKNAIPGDLESLMDSVSLDDEVKSSKKSIFETISYNFSKFNSSRIEFLQKTPLLSYSIKRILYAFVTLYLAVIVMYALLRFVTPDTVYISDLDLGKLGIKVGSDEYYTLIDNRKKIYGAYGPLISQIFIYLRNITPFIPKEIILNPVIDSAGNVTGDPTTMWFYLGVIFGKATGLQQGSLVQDAFKEAIPVSFKLGGLAVLLSYLLGVPLGILAAKNKEKWKDSAINGTSLIISAIPALVIIKLLYEMSIYYFGAGARWEDSTVFTKMFPLIGVMLLIMPMIIVNTRRFVIDEMTSDYTKFAMSKGLSSRYVFYVHIFRNAGIRMIKTVPEIFIVTLFGSSILVEQHWVVPGMSKFILYGIADRDTFLILGYIFVSASAGVFSSLIGDLLLAVLDPRIKLTK</sequence>
<dbReference type="PANTHER" id="PTHR30465:SF0">
    <property type="entry name" value="OLIGOPEPTIDE TRANSPORT SYSTEM PERMEASE PROTEIN APPB"/>
    <property type="match status" value="1"/>
</dbReference>
<feature type="transmembrane region" description="Helical" evidence="7">
    <location>
        <begin position="373"/>
        <end position="398"/>
    </location>
</feature>
<evidence type="ECO:0000256" key="1">
    <source>
        <dbReference type="ARBA" id="ARBA00004651"/>
    </source>
</evidence>
<evidence type="ECO:0000256" key="5">
    <source>
        <dbReference type="ARBA" id="ARBA00022989"/>
    </source>
</evidence>
<organism evidence="9 10">
    <name type="scientific">Spiroplasma culicicola AES-1</name>
    <dbReference type="NCBI Taxonomy" id="1276246"/>
    <lineage>
        <taxon>Bacteria</taxon>
        <taxon>Bacillati</taxon>
        <taxon>Mycoplasmatota</taxon>
        <taxon>Mollicutes</taxon>
        <taxon>Entomoplasmatales</taxon>
        <taxon>Spiroplasmataceae</taxon>
        <taxon>Spiroplasma</taxon>
    </lineage>
</organism>
<feature type="transmembrane region" description="Helical" evidence="7">
    <location>
        <begin position="333"/>
        <end position="353"/>
    </location>
</feature>
<evidence type="ECO:0000259" key="8">
    <source>
        <dbReference type="PROSITE" id="PS50928"/>
    </source>
</evidence>
<feature type="transmembrane region" description="Helical" evidence="7">
    <location>
        <begin position="269"/>
        <end position="288"/>
    </location>
</feature>
<accession>W6A898</accession>
<keyword evidence="6 7" id="KW-0472">Membrane</keyword>
<evidence type="ECO:0000256" key="4">
    <source>
        <dbReference type="ARBA" id="ARBA00022692"/>
    </source>
</evidence>
<evidence type="ECO:0000256" key="7">
    <source>
        <dbReference type="RuleBase" id="RU363032"/>
    </source>
</evidence>
<dbReference type="Proteomes" id="UP000019267">
    <property type="component" value="Chromosome"/>
</dbReference>
<evidence type="ECO:0000256" key="3">
    <source>
        <dbReference type="ARBA" id="ARBA00022475"/>
    </source>
</evidence>
<dbReference type="PROSITE" id="PS50928">
    <property type="entry name" value="ABC_TM1"/>
    <property type="match status" value="1"/>
</dbReference>
<dbReference type="InterPro" id="IPR000515">
    <property type="entry name" value="MetI-like"/>
</dbReference>
<dbReference type="PANTHER" id="PTHR30465">
    <property type="entry name" value="INNER MEMBRANE ABC TRANSPORTER"/>
    <property type="match status" value="1"/>
</dbReference>
<feature type="transmembrane region" description="Helical" evidence="7">
    <location>
        <begin position="229"/>
        <end position="249"/>
    </location>
</feature>
<keyword evidence="10" id="KW-1185">Reference proteome</keyword>
<dbReference type="STRING" id="1276246.SCULI_v1c07790"/>
<dbReference type="GO" id="GO:0005886">
    <property type="term" value="C:plasma membrane"/>
    <property type="evidence" value="ECO:0007669"/>
    <property type="project" value="UniProtKB-SubCell"/>
</dbReference>
<name>W6A898_9MOLU</name>
<protein>
    <submittedName>
        <fullName evidence="9">Oligopeptide ABC transporter permease</fullName>
    </submittedName>
</protein>
<dbReference type="OrthoDB" id="9773221at2"/>
<evidence type="ECO:0000256" key="2">
    <source>
        <dbReference type="ARBA" id="ARBA00022448"/>
    </source>
</evidence>
<evidence type="ECO:0000256" key="6">
    <source>
        <dbReference type="ARBA" id="ARBA00023136"/>
    </source>
</evidence>
<keyword evidence="2 7" id="KW-0813">Transport</keyword>
<dbReference type="PATRIC" id="fig|1276246.3.peg.777"/>
<evidence type="ECO:0000313" key="10">
    <source>
        <dbReference type="Proteomes" id="UP000019267"/>
    </source>
</evidence>
<dbReference type="InterPro" id="IPR035906">
    <property type="entry name" value="MetI-like_sf"/>
</dbReference>
<dbReference type="NCBIfam" id="NF043081">
    <property type="entry name" value="MMSYN1_0165"/>
    <property type="match status" value="1"/>
</dbReference>
<reference evidence="9 10" key="1">
    <citation type="journal article" date="2014" name="Genome Biol. Evol.">
        <title>Molecular evolution of the substrate utilization strategies and putative virulence factors in mosquito-associated Spiroplasma species.</title>
        <authorList>
            <person name="Chang T.H."/>
            <person name="Lo W.S."/>
            <person name="Ku C."/>
            <person name="Chen L.L."/>
            <person name="Kuo C.H."/>
        </authorList>
    </citation>
    <scope>NUCLEOTIDE SEQUENCE [LARGE SCALE GENOMIC DNA]</scope>
    <source>
        <strain evidence="9">AES-1</strain>
    </source>
</reference>
<dbReference type="GO" id="GO:0055085">
    <property type="term" value="P:transmembrane transport"/>
    <property type="evidence" value="ECO:0007669"/>
    <property type="project" value="InterPro"/>
</dbReference>
<keyword evidence="4 7" id="KW-0812">Transmembrane</keyword>
<dbReference type="HOGENOM" id="CLU_672517_0_0_14"/>
<dbReference type="CDD" id="cd06261">
    <property type="entry name" value="TM_PBP2"/>
    <property type="match status" value="1"/>
</dbReference>
<dbReference type="EMBL" id="CP006681">
    <property type="protein sequence ID" value="AHI53120.1"/>
    <property type="molecule type" value="Genomic_DNA"/>
</dbReference>
<proteinExistence type="inferred from homology"/>
<comment type="similarity">
    <text evidence="7">Belongs to the binding-protein-dependent transport system permease family.</text>
</comment>
<feature type="domain" description="ABC transmembrane type-1" evidence="8">
    <location>
        <begin position="193"/>
        <end position="395"/>
    </location>
</feature>
<dbReference type="AlphaFoldDB" id="W6A898"/>
<keyword evidence="3" id="KW-1003">Cell membrane</keyword>